<organism evidence="1 2">
    <name type="scientific">Carpediemonas membranifera</name>
    <dbReference type="NCBI Taxonomy" id="201153"/>
    <lineage>
        <taxon>Eukaryota</taxon>
        <taxon>Metamonada</taxon>
        <taxon>Carpediemonas-like organisms</taxon>
        <taxon>Carpediemonas</taxon>
    </lineage>
</organism>
<dbReference type="Gene3D" id="2.130.10.30">
    <property type="entry name" value="Regulator of chromosome condensation 1/beta-lactamase-inhibitor protein II"/>
    <property type="match status" value="2"/>
</dbReference>
<comment type="caution">
    <text evidence="1">The sequence shown here is derived from an EMBL/GenBank/DDBJ whole genome shotgun (WGS) entry which is preliminary data.</text>
</comment>
<gene>
    <name evidence="1" type="ORF">J8273_7336</name>
</gene>
<accession>A0A8J6B6L0</accession>
<dbReference type="InterPro" id="IPR009091">
    <property type="entry name" value="RCC1/BLIP-II"/>
</dbReference>
<dbReference type="Proteomes" id="UP000717585">
    <property type="component" value="Unassembled WGS sequence"/>
</dbReference>
<reference evidence="1" key="1">
    <citation type="submission" date="2021-05" db="EMBL/GenBank/DDBJ databases">
        <title>A free-living protist that lacks canonical eukaryotic 1 DNA replication and segregation systems.</title>
        <authorList>
            <person name="Salas-Leiva D.E."/>
            <person name="Tromer E.C."/>
            <person name="Curtis B.A."/>
            <person name="Jerlstrom-Hultqvist J."/>
            <person name="Kolisko M."/>
            <person name="Yi Z."/>
            <person name="Salas-Leiva J.S."/>
            <person name="Gallot-Lavallee L."/>
            <person name="Kops G.J.P.L."/>
            <person name="Archibald J.M."/>
            <person name="Simpson A.G.B."/>
            <person name="Roger A.J."/>
        </authorList>
    </citation>
    <scope>NUCLEOTIDE SEQUENCE</scope>
    <source>
        <strain evidence="1">BICM</strain>
    </source>
</reference>
<evidence type="ECO:0000313" key="1">
    <source>
        <dbReference type="EMBL" id="KAG9391062.1"/>
    </source>
</evidence>
<dbReference type="PANTHER" id="PTHR45982:SF4">
    <property type="entry name" value="PHR DOMAIN-CONTAINING PROTEIN"/>
    <property type="match status" value="1"/>
</dbReference>
<sequence length="677" mass="73943">MASKYRVSLGALQQTFADANVQISSAKSAIELFLDAFEDEESIHTPLKETLHKLDDIAENISQITENTVALKRRYAMPMARIIAFLHNLRAFLQHHNIRFKQDFSSKRMQDLKHIVAPLMIDTDISIRAALIALQIELPPFDEAELPRYDPETFSLVDELQVMLDMITEVQANGGDRIDPSFTRAVDFSCRRLRQGIFVLRMDLSLEDVKNFRETFEGPGMSTDLITASVVPLLICSGVGEDAWFMNSKNHMMLEDALKNAQVSTVEGTEFMVFGGRLFTRGNNISGQTGTAVPDVWVSQRRWVRLQGRVRKVFAEFGSVFALTDRGVFAWGDNASSKLGLGLGDKVVLTPGKVKLPPGTSVIDIVPCARATFFRTPDGWWSVGTNWSGQLGLGHVHAVTVPEPIPGSAKIFHIVSDYNSSFAWSDNVLLACGNNDAGQLGIGTRTDIASFTPVRAPADVSVIHSVVCGMTSTHFMAGNVCLASGMSRGQLGLPLNEHGFAVPTKLSQIRGEVTACATDGDSTVFLCGGKIFVAGMNFDRQFPVDLDEILDPVAIEFDWPVRRVVLGGRSLFVQRADTSEWFARGDNELKQLGVGDVESALATASPVLLDGIEGVHTIFSAGDATIFLSDTGIFAAGGNERGRLGVEGRGIVSCPKPVRRRPDYDFWKLPGLEVSGE</sequence>
<name>A0A8J6B6L0_9EUKA</name>
<dbReference type="AlphaFoldDB" id="A0A8J6B6L0"/>
<dbReference type="OrthoDB" id="10256179at2759"/>
<dbReference type="EMBL" id="JAHDYR010000062">
    <property type="protein sequence ID" value="KAG9391062.1"/>
    <property type="molecule type" value="Genomic_DNA"/>
</dbReference>
<protein>
    <submittedName>
        <fullName evidence="1">Alpha-tubulin suppressor</fullName>
    </submittedName>
</protein>
<proteinExistence type="predicted"/>
<evidence type="ECO:0000313" key="2">
    <source>
        <dbReference type="Proteomes" id="UP000717585"/>
    </source>
</evidence>
<dbReference type="PANTHER" id="PTHR45982">
    <property type="entry name" value="REGULATOR OF CHROMOSOME CONDENSATION"/>
    <property type="match status" value="1"/>
</dbReference>
<dbReference type="SUPFAM" id="SSF50985">
    <property type="entry name" value="RCC1/BLIP-II"/>
    <property type="match status" value="2"/>
</dbReference>
<keyword evidence="2" id="KW-1185">Reference proteome</keyword>
<dbReference type="InterPro" id="IPR051553">
    <property type="entry name" value="Ran_GTPase-activating"/>
</dbReference>